<dbReference type="Gene3D" id="3.10.20.30">
    <property type="match status" value="1"/>
</dbReference>
<dbReference type="InterPro" id="IPR012675">
    <property type="entry name" value="Beta-grasp_dom_sf"/>
</dbReference>
<dbReference type="CDD" id="cd00207">
    <property type="entry name" value="fer2"/>
    <property type="match status" value="1"/>
</dbReference>
<dbReference type="PROSITE" id="PS00197">
    <property type="entry name" value="2FE2S_FER_1"/>
    <property type="match status" value="1"/>
</dbReference>
<sequence length="112" mass="12778">MVMVTFLTPPMQDKLVVETLPGLSLLALMEQYDLPKHCVCGEGKCGACAVKIVPMRRNPKWISIGPLERRQFIRDGKLSKAESEQLMFKDIPPRWRLACQYIVSDEPIMVVF</sequence>
<name>A0A3P3ZQJ8_9ZZZZ</name>
<dbReference type="SUPFAM" id="SSF54292">
    <property type="entry name" value="2Fe-2S ferredoxin-like"/>
    <property type="match status" value="1"/>
</dbReference>
<dbReference type="InterPro" id="IPR006058">
    <property type="entry name" value="2Fe2S_fd_BS"/>
</dbReference>
<dbReference type="Pfam" id="PF00111">
    <property type="entry name" value="Fer2"/>
    <property type="match status" value="1"/>
</dbReference>
<dbReference type="InterPro" id="IPR036010">
    <property type="entry name" value="2Fe-2S_ferredoxin-like_sf"/>
</dbReference>
<dbReference type="InterPro" id="IPR001041">
    <property type="entry name" value="2Fe-2S_ferredoxin-type"/>
</dbReference>
<accession>A0A3P3ZQJ8</accession>
<organism evidence="2">
    <name type="scientific">mine drainage metagenome</name>
    <dbReference type="NCBI Taxonomy" id="410659"/>
    <lineage>
        <taxon>unclassified sequences</taxon>
        <taxon>metagenomes</taxon>
        <taxon>ecological metagenomes</taxon>
    </lineage>
</organism>
<dbReference type="EMBL" id="UOYP01000510">
    <property type="protein sequence ID" value="VAY89177.1"/>
    <property type="molecule type" value="Genomic_DNA"/>
</dbReference>
<dbReference type="PROSITE" id="PS51085">
    <property type="entry name" value="2FE2S_FER_2"/>
    <property type="match status" value="1"/>
</dbReference>
<evidence type="ECO:0000259" key="1">
    <source>
        <dbReference type="PROSITE" id="PS51085"/>
    </source>
</evidence>
<dbReference type="AlphaFoldDB" id="A0A3P3ZQJ8"/>
<gene>
    <name evidence="2" type="ORF">CARN8_5580002</name>
</gene>
<reference evidence="2" key="1">
    <citation type="submission" date="2018-10" db="EMBL/GenBank/DDBJ databases">
        <authorList>
            <person name="Plewniak F."/>
        </authorList>
    </citation>
    <scope>NUCLEOTIDE SEQUENCE</scope>
</reference>
<proteinExistence type="predicted"/>
<evidence type="ECO:0000313" key="2">
    <source>
        <dbReference type="EMBL" id="VAY89177.1"/>
    </source>
</evidence>
<protein>
    <submittedName>
        <fullName evidence="2">2Fe-2S iron-sulfur cluster binding domain protein</fullName>
    </submittedName>
</protein>
<feature type="domain" description="2Fe-2S ferredoxin-type" evidence="1">
    <location>
        <begin position="2"/>
        <end position="112"/>
    </location>
</feature>
<dbReference type="GO" id="GO:0051537">
    <property type="term" value="F:2 iron, 2 sulfur cluster binding"/>
    <property type="evidence" value="ECO:0007669"/>
    <property type="project" value="InterPro"/>
</dbReference>